<proteinExistence type="predicted"/>
<reference evidence="1 2" key="1">
    <citation type="journal article" date="2015" name="Science">
        <title>Genetic determinants of in vivo fitness and diet responsiveness in multiple human gut Bacteroides.</title>
        <authorList>
            <person name="Wu M."/>
            <person name="McNulty N.P."/>
            <person name="Rodionov D.A."/>
            <person name="Khoroshkin M.S."/>
            <person name="Griffin N.W."/>
            <person name="Cheng J."/>
            <person name="Latreille P."/>
            <person name="Kerstetter R.A."/>
            <person name="Terrapon N."/>
            <person name="Henrissat B."/>
            <person name="Osterman A.L."/>
            <person name="Gordon J.I."/>
        </authorList>
    </citation>
    <scope>NUCLEOTIDE SEQUENCE [LARGE SCALE GENOMIC DNA]</scope>
    <source>
        <strain evidence="1 2">WH2</strain>
    </source>
</reference>
<dbReference type="KEGG" id="bcel:BcellWH2_00382"/>
<organism evidence="1 2">
    <name type="scientific">Bacteroides cellulosilyticus</name>
    <dbReference type="NCBI Taxonomy" id="246787"/>
    <lineage>
        <taxon>Bacteria</taxon>
        <taxon>Pseudomonadati</taxon>
        <taxon>Bacteroidota</taxon>
        <taxon>Bacteroidia</taxon>
        <taxon>Bacteroidales</taxon>
        <taxon>Bacteroidaceae</taxon>
        <taxon>Bacteroides</taxon>
    </lineage>
</organism>
<dbReference type="AlphaFoldDB" id="A0A0P0FTL8"/>
<sequence length="58" mass="6436">MQYSSKENVIECLAIIIEKSNLVIERNEKTTSFHDFLSSSTNMTRPASSIGKTICGVL</sequence>
<name>A0A0P0FTL8_9BACE</name>
<evidence type="ECO:0000313" key="2">
    <source>
        <dbReference type="Proteomes" id="UP000061809"/>
    </source>
</evidence>
<dbReference type="EMBL" id="CP012801">
    <property type="protein sequence ID" value="ALJ57657.1"/>
    <property type="molecule type" value="Genomic_DNA"/>
</dbReference>
<dbReference type="Proteomes" id="UP000061809">
    <property type="component" value="Chromosome"/>
</dbReference>
<protein>
    <submittedName>
        <fullName evidence="1">Uncharacterized protein</fullName>
    </submittedName>
</protein>
<accession>A0A0P0FTL8</accession>
<dbReference type="PATRIC" id="fig|246787.4.peg.403"/>
<evidence type="ECO:0000313" key="1">
    <source>
        <dbReference type="EMBL" id="ALJ57657.1"/>
    </source>
</evidence>
<gene>
    <name evidence="1" type="ORF">BcellWH2_00382</name>
</gene>